<evidence type="ECO:0000259" key="1">
    <source>
        <dbReference type="Pfam" id="PF00535"/>
    </source>
</evidence>
<dbReference type="Proteomes" id="UP000614216">
    <property type="component" value="Unassembled WGS sequence"/>
</dbReference>
<dbReference type="EMBL" id="JAEUGD010000066">
    <property type="protein sequence ID" value="MBL6448921.1"/>
    <property type="molecule type" value="Genomic_DNA"/>
</dbReference>
<dbReference type="InterPro" id="IPR001173">
    <property type="entry name" value="Glyco_trans_2-like"/>
</dbReference>
<evidence type="ECO:0000313" key="2">
    <source>
        <dbReference type="EMBL" id="MBL6448921.1"/>
    </source>
</evidence>
<dbReference type="PANTHER" id="PTHR22916">
    <property type="entry name" value="GLYCOSYLTRANSFERASE"/>
    <property type="match status" value="1"/>
</dbReference>
<feature type="domain" description="Glycosyltransferase 2-like" evidence="1">
    <location>
        <begin position="4"/>
        <end position="171"/>
    </location>
</feature>
<evidence type="ECO:0000313" key="3">
    <source>
        <dbReference type="Proteomes" id="UP000614216"/>
    </source>
</evidence>
<reference evidence="2" key="1">
    <citation type="submission" date="2021-01" db="EMBL/GenBank/DDBJ databases">
        <title>Fulvivirga kasyanovii gen. nov., sp nov., a novel member of the phylum Bacteroidetes isolated from seawater in a mussel farm.</title>
        <authorList>
            <person name="Zhao L.-H."/>
            <person name="Wang Z.-J."/>
        </authorList>
    </citation>
    <scope>NUCLEOTIDE SEQUENCE</scope>
    <source>
        <strain evidence="2">29W222</strain>
    </source>
</reference>
<dbReference type="PANTHER" id="PTHR22916:SF69">
    <property type="entry name" value="BIFUNCTIONAL GLYCOSYLTRANSFERASE PGTA"/>
    <property type="match status" value="1"/>
</dbReference>
<comment type="caution">
    <text evidence="2">The sequence shown here is derived from an EMBL/GenBank/DDBJ whole genome shotgun (WGS) entry which is preliminary data.</text>
</comment>
<dbReference type="InterPro" id="IPR029044">
    <property type="entry name" value="Nucleotide-diphossugar_trans"/>
</dbReference>
<proteinExistence type="predicted"/>
<protein>
    <submittedName>
        <fullName evidence="2">Glycosyltransferase</fullName>
    </submittedName>
</protein>
<dbReference type="Gene3D" id="3.90.550.10">
    <property type="entry name" value="Spore Coat Polysaccharide Biosynthesis Protein SpsA, Chain A"/>
    <property type="match status" value="1"/>
</dbReference>
<sequence>MKVSVILPVHNAAETIKRAVRSILNQTFAEFELLIINDGSTDNTSNMVNQLASTDNRIKYYTLSHRGIARSLNFGIKMSSGNYIARMDADDASYPRRIQQQFDYLEKHAEVGLVSSLVKHIGDADKNKGYAKYVEWINKLTKSEQIASKRFMESPFAHPSVFFRKQLVNKYGGYSEADIPEDYELWLRWLHHGVTMHKINEVLLDWYDTPERLSRTDLNYSNERFYKVKALYLLRYLKQQFLKTPAIYIWGAGRVVNNRTKPLLALGLNISKFIDVKVRKDSKFLHYSQVPSQPSPGAFIILCYISDRKGKVEVYNFLHNKGYEEGRDFLMMA</sequence>
<dbReference type="SUPFAM" id="SSF53448">
    <property type="entry name" value="Nucleotide-diphospho-sugar transferases"/>
    <property type="match status" value="1"/>
</dbReference>
<dbReference type="RefSeq" id="WP_202858458.1">
    <property type="nucleotide sequence ID" value="NZ_JAEUGD010000066.1"/>
</dbReference>
<name>A0A937KD99_9BACT</name>
<organism evidence="2 3">
    <name type="scientific">Fulvivirga marina</name>
    <dbReference type="NCBI Taxonomy" id="2494733"/>
    <lineage>
        <taxon>Bacteria</taxon>
        <taxon>Pseudomonadati</taxon>
        <taxon>Bacteroidota</taxon>
        <taxon>Cytophagia</taxon>
        <taxon>Cytophagales</taxon>
        <taxon>Fulvivirgaceae</taxon>
        <taxon>Fulvivirga</taxon>
    </lineage>
</organism>
<dbReference type="GO" id="GO:0008417">
    <property type="term" value="F:fucosyltransferase activity"/>
    <property type="evidence" value="ECO:0007669"/>
    <property type="project" value="TreeGrafter"/>
</dbReference>
<accession>A0A937KD99</accession>
<keyword evidence="3" id="KW-1185">Reference proteome</keyword>
<dbReference type="Pfam" id="PF00535">
    <property type="entry name" value="Glycos_transf_2"/>
    <property type="match status" value="1"/>
</dbReference>
<gene>
    <name evidence="2" type="ORF">JMN32_21595</name>
</gene>
<dbReference type="AlphaFoldDB" id="A0A937KD99"/>